<dbReference type="Pfam" id="PF00069">
    <property type="entry name" value="Pkinase"/>
    <property type="match status" value="1"/>
</dbReference>
<evidence type="ECO:0000313" key="5">
    <source>
        <dbReference type="Proteomes" id="UP001239462"/>
    </source>
</evidence>
<sequence>MTPNDNPSIGSPTPDDQGEQPQLSETRSLCTTSGDTGSSSHRNQTAEKWIGKTLGKYEITGVLGQGGMGLVLRAHDPTLERDVAIKILSEHLAANPTALARFQSEAKAAGKLNHANVASIHEIAEDKQLHYLVMELLAGGSVAAEIQRRNAYTSQEATRIMIDACGGIAAAHAAGLVHRDIKPANLVRSDLGTVKITDFGLAKLTSGGAGMQLTQSGTIIGTPYFMSPEQCQGQSVDSRTDIYALGATYYCLLTGREPYDDSDSAVQVMFAHCHKRIPNPRDHDPSVPPDCSAIISRAMAKDPCDRYQTVEEMLHDLQAVDAALSGHPSADFQTRSSVSLAAAPPSNSLRSDRRMYGKIMPLAIVLVVALGIAWSFFPSASAPIGPHGEPIKVGVLQSLSGTMSRSGTSVVDATLLAIEEINLAGGLMGRPVKAVVADGRSDTQTYAREAERLIKDDNVCVVFGCWTSATRKTVRPIFEEHNHLLIYPVQYEGMETCPNIVYIGAAPNQQILPAVSWANEQMHVKRFFLVGSDYVFPRTASQIIKDQMKELDAEVIGERFVPLGSLEFSEVVKEIKRLKPDMILNTVVGDSNVGFFNALRDAGIGPSEIPCLMFSIGEQELRSFNIQDVEGDYAASTYFQSLDSQANQEFVERFTKKYPQHVISDPMENAYVGVKLWAQAVRDAESIEPAKVRRAMLNQRLAAPEGDVRVDPETQHCFKTPRVGQIQSDGQFRVVWSAEAPIRPSPYPLSRTAEDWKAFLHDLYTGWGNNWASPTSL</sequence>
<dbReference type="SUPFAM" id="SSF53822">
    <property type="entry name" value="Periplasmic binding protein-like I"/>
    <property type="match status" value="1"/>
</dbReference>
<gene>
    <name evidence="4" type="ORF">QTN89_22610</name>
</gene>
<dbReference type="Gene3D" id="3.40.50.2300">
    <property type="match status" value="2"/>
</dbReference>
<evidence type="ECO:0000259" key="3">
    <source>
        <dbReference type="PROSITE" id="PS50011"/>
    </source>
</evidence>
<dbReference type="PANTHER" id="PTHR47628">
    <property type="match status" value="1"/>
</dbReference>
<comment type="caution">
    <text evidence="4">The sequence shown here is derived from an EMBL/GenBank/DDBJ whole genome shotgun (WGS) entry which is preliminary data.</text>
</comment>
<feature type="compositionally biased region" description="Polar residues" evidence="2">
    <location>
        <begin position="1"/>
        <end position="11"/>
    </location>
</feature>
<dbReference type="Gene3D" id="1.10.510.10">
    <property type="entry name" value="Transferase(Phosphotransferase) domain 1"/>
    <property type="match status" value="1"/>
</dbReference>
<dbReference type="InterPro" id="IPR000719">
    <property type="entry name" value="Prot_kinase_dom"/>
</dbReference>
<dbReference type="PROSITE" id="PS00107">
    <property type="entry name" value="PROTEIN_KINASE_ATP"/>
    <property type="match status" value="1"/>
</dbReference>
<dbReference type="Gene3D" id="3.30.200.20">
    <property type="entry name" value="Phosphorylase Kinase, domain 1"/>
    <property type="match status" value="1"/>
</dbReference>
<dbReference type="InterPro" id="IPR017441">
    <property type="entry name" value="Protein_kinase_ATP_BS"/>
</dbReference>
<accession>A0ABT7PP68</accession>
<keyword evidence="1" id="KW-0547">Nucleotide-binding</keyword>
<dbReference type="InterPro" id="IPR017777">
    <property type="entry name" value="ABC_urea-bd_UrtA"/>
</dbReference>
<dbReference type="CDD" id="cd14014">
    <property type="entry name" value="STKc_PknB_like"/>
    <property type="match status" value="1"/>
</dbReference>
<dbReference type="PANTHER" id="PTHR47628:SF1">
    <property type="entry name" value="ALIPHATIC AMIDASE EXPRESSION-REGULATING PROTEIN"/>
    <property type="match status" value="1"/>
</dbReference>
<dbReference type="PROSITE" id="PS50011">
    <property type="entry name" value="PROTEIN_KINASE_DOM"/>
    <property type="match status" value="1"/>
</dbReference>
<evidence type="ECO:0000256" key="1">
    <source>
        <dbReference type="PROSITE-ProRule" id="PRU10141"/>
    </source>
</evidence>
<feature type="compositionally biased region" description="Polar residues" evidence="2">
    <location>
        <begin position="19"/>
        <end position="43"/>
    </location>
</feature>
<evidence type="ECO:0000313" key="4">
    <source>
        <dbReference type="EMBL" id="MDM4018260.1"/>
    </source>
</evidence>
<reference evidence="4 5" key="1">
    <citation type="submission" date="2023-06" db="EMBL/GenBank/DDBJ databases">
        <title>Roseiconus lacunae JC819 isolated from Gulf of Mannar region, Tamil Nadu.</title>
        <authorList>
            <person name="Pk S."/>
            <person name="Ch S."/>
            <person name="Ch V.R."/>
        </authorList>
    </citation>
    <scope>NUCLEOTIDE SEQUENCE [LARGE SCALE GENOMIC DNA]</scope>
    <source>
        <strain evidence="4 5">JC819</strain>
    </source>
</reference>
<proteinExistence type="predicted"/>
<keyword evidence="5" id="KW-1185">Reference proteome</keyword>
<dbReference type="SUPFAM" id="SSF56112">
    <property type="entry name" value="Protein kinase-like (PK-like)"/>
    <property type="match status" value="1"/>
</dbReference>
<feature type="domain" description="Protein kinase" evidence="3">
    <location>
        <begin position="57"/>
        <end position="318"/>
    </location>
</feature>
<dbReference type="EMBL" id="JASZZN010000020">
    <property type="protein sequence ID" value="MDM4018260.1"/>
    <property type="molecule type" value="Genomic_DNA"/>
</dbReference>
<protein>
    <submittedName>
        <fullName evidence="4">Transporter substrate-binding protein</fullName>
    </submittedName>
</protein>
<dbReference type="RefSeq" id="WP_289166012.1">
    <property type="nucleotide sequence ID" value="NZ_JASZZN010000020.1"/>
</dbReference>
<evidence type="ECO:0000256" key="2">
    <source>
        <dbReference type="SAM" id="MobiDB-lite"/>
    </source>
</evidence>
<dbReference type="CDD" id="cd06355">
    <property type="entry name" value="PBP1_FmdD-like"/>
    <property type="match status" value="1"/>
</dbReference>
<name>A0ABT7PP68_9BACT</name>
<dbReference type="Pfam" id="PF13433">
    <property type="entry name" value="Peripla_BP_5"/>
    <property type="match status" value="1"/>
</dbReference>
<dbReference type="Proteomes" id="UP001239462">
    <property type="component" value="Unassembled WGS sequence"/>
</dbReference>
<dbReference type="SMART" id="SM00220">
    <property type="entry name" value="S_TKc"/>
    <property type="match status" value="1"/>
</dbReference>
<dbReference type="InterPro" id="IPR011009">
    <property type="entry name" value="Kinase-like_dom_sf"/>
</dbReference>
<keyword evidence="1" id="KW-0067">ATP-binding</keyword>
<feature type="region of interest" description="Disordered" evidence="2">
    <location>
        <begin position="1"/>
        <end position="46"/>
    </location>
</feature>
<dbReference type="InterPro" id="IPR028082">
    <property type="entry name" value="Peripla_BP_I"/>
</dbReference>
<organism evidence="4 5">
    <name type="scientific">Roseiconus lacunae</name>
    <dbReference type="NCBI Taxonomy" id="2605694"/>
    <lineage>
        <taxon>Bacteria</taxon>
        <taxon>Pseudomonadati</taxon>
        <taxon>Planctomycetota</taxon>
        <taxon>Planctomycetia</taxon>
        <taxon>Pirellulales</taxon>
        <taxon>Pirellulaceae</taxon>
        <taxon>Roseiconus</taxon>
    </lineage>
</organism>
<feature type="binding site" evidence="1">
    <location>
        <position position="86"/>
    </location>
    <ligand>
        <name>ATP</name>
        <dbReference type="ChEBI" id="CHEBI:30616"/>
    </ligand>
</feature>